<evidence type="ECO:0000313" key="3">
    <source>
        <dbReference type="Proteomes" id="UP000199759"/>
    </source>
</evidence>
<evidence type="ECO:0000313" key="2">
    <source>
        <dbReference type="EMBL" id="SDM03454.1"/>
    </source>
</evidence>
<dbReference type="RefSeq" id="WP_091767754.1">
    <property type="nucleotide sequence ID" value="NZ_FNHG01000004.1"/>
</dbReference>
<dbReference type="InterPro" id="IPR046341">
    <property type="entry name" value="SET_dom_sf"/>
</dbReference>
<sequence length="224" mass="23806">MRVGEFLASYPGDSGRVFEWIELRRQGDVWMGQVTGLGAGGVTTHLRSRSGNEDGFIAELGAVGAATAILDLRVIERGEGELVLSGRRVGLGDAAGAPAAFMAEYDARVAIQTSAIHGHGVFAQRDLAAGDVITVIRGEMTSVQTPHSARITDDVHCEPTGYLRYINHCCEANSVIDAADPARPLLRARQAIRAGSEVNFDYIENEGEIVGGFACNCGATTHHI</sequence>
<protein>
    <submittedName>
        <fullName evidence="2">SET domain-containing protein</fullName>
    </submittedName>
</protein>
<dbReference type="STRING" id="144026.SAMN04488568_10474"/>
<dbReference type="Proteomes" id="UP000199759">
    <property type="component" value="Unassembled WGS sequence"/>
</dbReference>
<gene>
    <name evidence="2" type="ORF">SAMN04488568_10474</name>
</gene>
<dbReference type="InterPro" id="IPR001214">
    <property type="entry name" value="SET_dom"/>
</dbReference>
<accession>A0A1G9PXI1</accession>
<dbReference type="OrthoDB" id="9804945at2"/>
<dbReference type="EMBL" id="FNHG01000004">
    <property type="protein sequence ID" value="SDM03454.1"/>
    <property type="molecule type" value="Genomic_DNA"/>
</dbReference>
<dbReference type="SUPFAM" id="SSF82199">
    <property type="entry name" value="SET domain"/>
    <property type="match status" value="1"/>
</dbReference>
<feature type="domain" description="SET" evidence="1">
    <location>
        <begin position="107"/>
        <end position="203"/>
    </location>
</feature>
<name>A0A1G9PXI1_9PROT</name>
<keyword evidence="3" id="KW-1185">Reference proteome</keyword>
<reference evidence="2 3" key="1">
    <citation type="submission" date="2016-10" db="EMBL/GenBank/DDBJ databases">
        <authorList>
            <person name="de Groot N.N."/>
        </authorList>
    </citation>
    <scope>NUCLEOTIDE SEQUENCE [LARGE SCALE GENOMIC DNA]</scope>
    <source>
        <strain evidence="2 3">DSM 16077</strain>
    </source>
</reference>
<proteinExistence type="predicted"/>
<evidence type="ECO:0000259" key="1">
    <source>
        <dbReference type="PROSITE" id="PS50280"/>
    </source>
</evidence>
<dbReference type="AlphaFoldDB" id="A0A1G9PXI1"/>
<dbReference type="SMART" id="SM00317">
    <property type="entry name" value="SET"/>
    <property type="match status" value="1"/>
</dbReference>
<dbReference type="PROSITE" id="PS50280">
    <property type="entry name" value="SET"/>
    <property type="match status" value="1"/>
</dbReference>
<organism evidence="2 3">
    <name type="scientific">Maricaulis salignorans</name>
    <dbReference type="NCBI Taxonomy" id="144026"/>
    <lineage>
        <taxon>Bacteria</taxon>
        <taxon>Pseudomonadati</taxon>
        <taxon>Pseudomonadota</taxon>
        <taxon>Alphaproteobacteria</taxon>
        <taxon>Maricaulales</taxon>
        <taxon>Maricaulaceae</taxon>
        <taxon>Maricaulis</taxon>
    </lineage>
</organism>
<dbReference type="Gene3D" id="2.170.270.10">
    <property type="entry name" value="SET domain"/>
    <property type="match status" value="1"/>
</dbReference>
<dbReference type="Pfam" id="PF00856">
    <property type="entry name" value="SET"/>
    <property type="match status" value="1"/>
</dbReference>